<feature type="transmembrane region" description="Helical" evidence="1">
    <location>
        <begin position="87"/>
        <end position="105"/>
    </location>
</feature>
<evidence type="ECO:0000313" key="3">
    <source>
        <dbReference type="EMBL" id="CAB0577883.1"/>
    </source>
</evidence>
<keyword evidence="1" id="KW-0812">Transmembrane</keyword>
<name>A0A811FXW5_CORDP</name>
<accession>A0A811FXW5</accession>
<proteinExistence type="predicted"/>
<sequence length="248" mass="27164">MDCVTATNEAIAEASSPEAALEAYIKENLRIAAAENHGWMMGLAEGISGPMGTDIASAHHELRRRLRSYIPSHRVAGMLEKMASKQIVMVALTLVVMVVVSMTLLKSEFSVAGLWEPSQHQVRRVELQPFRGWSYQEWWRPWVDSFGNVALFVPWGYLLALLGWRLRWPVVVATLASISLSAGIETLQFIFARGYSDIDDVVFNSLGGLLGALVVSRSSWASSGRAVLVFSVLSVIVLAVFGMSALPA</sequence>
<organism evidence="3 4">
    <name type="scientific">Corynebacterium diphtheriae</name>
    <dbReference type="NCBI Taxonomy" id="1717"/>
    <lineage>
        <taxon>Bacteria</taxon>
        <taxon>Bacillati</taxon>
        <taxon>Actinomycetota</taxon>
        <taxon>Actinomycetes</taxon>
        <taxon>Mycobacteriales</taxon>
        <taxon>Corynebacteriaceae</taxon>
        <taxon>Corynebacterium</taxon>
    </lineage>
</organism>
<dbReference type="Proteomes" id="UP000480222">
    <property type="component" value="Unassembled WGS sequence"/>
</dbReference>
<reference evidence="3 4" key="1">
    <citation type="submission" date="2020-02" db="EMBL/GenBank/DDBJ databases">
        <authorList>
            <person name="Brisse S."/>
        </authorList>
    </citation>
    <scope>NUCLEOTIDE SEQUENCE [LARGE SCALE GENOMIC DNA]</scope>
    <source>
        <strain evidence="3">CIP107547</strain>
    </source>
</reference>
<dbReference type="InterPro" id="IPR006976">
    <property type="entry name" value="VanZ-like"/>
</dbReference>
<dbReference type="AlphaFoldDB" id="A0A811FXW5"/>
<dbReference type="InterPro" id="IPR053150">
    <property type="entry name" value="Teicoplanin_resist-assoc"/>
</dbReference>
<evidence type="ECO:0000259" key="2">
    <source>
        <dbReference type="Pfam" id="PF04892"/>
    </source>
</evidence>
<feature type="transmembrane region" description="Helical" evidence="1">
    <location>
        <begin position="171"/>
        <end position="195"/>
    </location>
</feature>
<keyword evidence="1" id="KW-0472">Membrane</keyword>
<keyword evidence="1" id="KW-1133">Transmembrane helix</keyword>
<comment type="caution">
    <text evidence="3">The sequence shown here is derived from an EMBL/GenBank/DDBJ whole genome shotgun (WGS) entry which is preliminary data.</text>
</comment>
<dbReference type="PANTHER" id="PTHR36834">
    <property type="entry name" value="MEMBRANE PROTEIN-RELATED"/>
    <property type="match status" value="1"/>
</dbReference>
<dbReference type="PANTHER" id="PTHR36834:SF1">
    <property type="entry name" value="INTEGRAL MEMBRANE PROTEIN"/>
    <property type="match status" value="1"/>
</dbReference>
<feature type="domain" description="VanZ-like" evidence="2">
    <location>
        <begin position="94"/>
        <end position="215"/>
    </location>
</feature>
<evidence type="ECO:0000313" key="4">
    <source>
        <dbReference type="Proteomes" id="UP000480222"/>
    </source>
</evidence>
<dbReference type="Pfam" id="PF04892">
    <property type="entry name" value="VanZ"/>
    <property type="match status" value="1"/>
</dbReference>
<evidence type="ECO:0000256" key="1">
    <source>
        <dbReference type="SAM" id="Phobius"/>
    </source>
</evidence>
<feature type="transmembrane region" description="Helical" evidence="1">
    <location>
        <begin position="201"/>
        <end position="220"/>
    </location>
</feature>
<dbReference type="EMBL" id="CADDAV010000001">
    <property type="protein sequence ID" value="CAB0577883.1"/>
    <property type="molecule type" value="Genomic_DNA"/>
</dbReference>
<gene>
    <name evidence="3" type="ORF">CIP107547_00030</name>
</gene>
<feature type="transmembrane region" description="Helical" evidence="1">
    <location>
        <begin position="145"/>
        <end position="164"/>
    </location>
</feature>
<feature type="transmembrane region" description="Helical" evidence="1">
    <location>
        <begin position="227"/>
        <end position="246"/>
    </location>
</feature>
<protein>
    <submittedName>
        <fullName evidence="3">VanZ family protein</fullName>
    </submittedName>
</protein>